<dbReference type="AlphaFoldDB" id="A0A9D4HZ99"/>
<proteinExistence type="predicted"/>
<sequence length="83" mass="8868">MALDSKNSKYSLNCGGVLVTAVDNHGVDEGDGCRLVPVIPHYLIEEIEQKGDILLQTNTTSVVGYTDVAFEPRSGKTGLNTSD</sequence>
<dbReference type="Proteomes" id="UP000828390">
    <property type="component" value="Unassembled WGS sequence"/>
</dbReference>
<evidence type="ECO:0000313" key="1">
    <source>
        <dbReference type="EMBL" id="KAH3738172.1"/>
    </source>
</evidence>
<comment type="caution">
    <text evidence="1">The sequence shown here is derived from an EMBL/GenBank/DDBJ whole genome shotgun (WGS) entry which is preliminary data.</text>
</comment>
<reference evidence="1" key="2">
    <citation type="submission" date="2020-11" db="EMBL/GenBank/DDBJ databases">
        <authorList>
            <person name="McCartney M.A."/>
            <person name="Auch B."/>
            <person name="Kono T."/>
            <person name="Mallez S."/>
            <person name="Becker A."/>
            <person name="Gohl D.M."/>
            <person name="Silverstein K.A.T."/>
            <person name="Koren S."/>
            <person name="Bechman K.B."/>
            <person name="Herman A."/>
            <person name="Abrahante J.E."/>
            <person name="Garbe J."/>
        </authorList>
    </citation>
    <scope>NUCLEOTIDE SEQUENCE</scope>
    <source>
        <strain evidence="1">Duluth1</strain>
        <tissue evidence="1">Whole animal</tissue>
    </source>
</reference>
<gene>
    <name evidence="1" type="ORF">DPMN_044800</name>
</gene>
<evidence type="ECO:0000313" key="2">
    <source>
        <dbReference type="Proteomes" id="UP000828390"/>
    </source>
</evidence>
<organism evidence="1 2">
    <name type="scientific">Dreissena polymorpha</name>
    <name type="common">Zebra mussel</name>
    <name type="synonym">Mytilus polymorpha</name>
    <dbReference type="NCBI Taxonomy" id="45954"/>
    <lineage>
        <taxon>Eukaryota</taxon>
        <taxon>Metazoa</taxon>
        <taxon>Spiralia</taxon>
        <taxon>Lophotrochozoa</taxon>
        <taxon>Mollusca</taxon>
        <taxon>Bivalvia</taxon>
        <taxon>Autobranchia</taxon>
        <taxon>Heteroconchia</taxon>
        <taxon>Euheterodonta</taxon>
        <taxon>Imparidentia</taxon>
        <taxon>Neoheterodontei</taxon>
        <taxon>Myida</taxon>
        <taxon>Dreissenoidea</taxon>
        <taxon>Dreissenidae</taxon>
        <taxon>Dreissena</taxon>
    </lineage>
</organism>
<keyword evidence="2" id="KW-1185">Reference proteome</keyword>
<reference evidence="1" key="1">
    <citation type="journal article" date="2019" name="bioRxiv">
        <title>The Genome of the Zebra Mussel, Dreissena polymorpha: A Resource for Invasive Species Research.</title>
        <authorList>
            <person name="McCartney M.A."/>
            <person name="Auch B."/>
            <person name="Kono T."/>
            <person name="Mallez S."/>
            <person name="Zhang Y."/>
            <person name="Obille A."/>
            <person name="Becker A."/>
            <person name="Abrahante J.E."/>
            <person name="Garbe J."/>
            <person name="Badalamenti J.P."/>
            <person name="Herman A."/>
            <person name="Mangelson H."/>
            <person name="Liachko I."/>
            <person name="Sullivan S."/>
            <person name="Sone E.D."/>
            <person name="Koren S."/>
            <person name="Silverstein K.A.T."/>
            <person name="Beckman K.B."/>
            <person name="Gohl D.M."/>
        </authorList>
    </citation>
    <scope>NUCLEOTIDE SEQUENCE</scope>
    <source>
        <strain evidence="1">Duluth1</strain>
        <tissue evidence="1">Whole animal</tissue>
    </source>
</reference>
<name>A0A9D4HZ99_DREPO</name>
<dbReference type="EMBL" id="JAIWYP010000011">
    <property type="protein sequence ID" value="KAH3738172.1"/>
    <property type="molecule type" value="Genomic_DNA"/>
</dbReference>
<protein>
    <submittedName>
        <fullName evidence="1">Uncharacterized protein</fullName>
    </submittedName>
</protein>
<accession>A0A9D4HZ99</accession>